<sequence length="394" mass="41124">MNRTLSCRPALVVSTCVIDLLMVAHCSSARGAVGDWLHAYQSPFPRALAGRAIPIALDDNVALVGAHFDRSTSGVTVLNASNGAVKGSFFTPTFPDDLALDGEWSLAVSNGLRVYRDFEYSYTWDPLGPGGAPTNFGEIAIDGTHAAAVIDDSVWFYDLQTRQTLASFGAEAMAGVSSAAASVHVSVDLWDGLAVVGVGSFYGNGSVPGKAYVVDATTGELLRELTSESDPPTSQYAHSVAISEGRVLVGDPTYSGSLSSAGAAYLFDLDSGEQIVRLDLEDPAVGESLGGAVDLDGTAAVIGASRHGTPHVGSGAVYFYDIESPNSLVRHEKSVTGIRVYNGSRVAVSGDVAASAPNVLYGYSNFFSTVPEPSSSYLAAVVVAWGAKLRRRRA</sequence>
<organism evidence="1 2">
    <name type="scientific">Pseudobythopirellula maris</name>
    <dbReference type="NCBI Taxonomy" id="2527991"/>
    <lineage>
        <taxon>Bacteria</taxon>
        <taxon>Pseudomonadati</taxon>
        <taxon>Planctomycetota</taxon>
        <taxon>Planctomycetia</taxon>
        <taxon>Pirellulales</taxon>
        <taxon>Lacipirellulaceae</taxon>
        <taxon>Pseudobythopirellula</taxon>
    </lineage>
</organism>
<dbReference type="InterPro" id="IPR011047">
    <property type="entry name" value="Quinoprotein_ADH-like_sf"/>
</dbReference>
<evidence type="ECO:0000313" key="2">
    <source>
        <dbReference type="Proteomes" id="UP000315440"/>
    </source>
</evidence>
<protein>
    <recommendedName>
        <fullName evidence="3">Choice-of-anchor B family protein</fullName>
    </recommendedName>
</protein>
<keyword evidence="2" id="KW-1185">Reference proteome</keyword>
<reference evidence="1 2" key="1">
    <citation type="submission" date="2019-02" db="EMBL/GenBank/DDBJ databases">
        <title>Deep-cultivation of Planctomycetes and their phenomic and genomic characterization uncovers novel biology.</title>
        <authorList>
            <person name="Wiegand S."/>
            <person name="Jogler M."/>
            <person name="Boedeker C."/>
            <person name="Pinto D."/>
            <person name="Vollmers J."/>
            <person name="Rivas-Marin E."/>
            <person name="Kohn T."/>
            <person name="Peeters S.H."/>
            <person name="Heuer A."/>
            <person name="Rast P."/>
            <person name="Oberbeckmann S."/>
            <person name="Bunk B."/>
            <person name="Jeske O."/>
            <person name="Meyerdierks A."/>
            <person name="Storesund J.E."/>
            <person name="Kallscheuer N."/>
            <person name="Luecker S."/>
            <person name="Lage O.M."/>
            <person name="Pohl T."/>
            <person name="Merkel B.J."/>
            <person name="Hornburger P."/>
            <person name="Mueller R.-W."/>
            <person name="Bruemmer F."/>
            <person name="Labrenz M."/>
            <person name="Spormann A.M."/>
            <person name="Op Den Camp H."/>
            <person name="Overmann J."/>
            <person name="Amann R."/>
            <person name="Jetten M.S.M."/>
            <person name="Mascher T."/>
            <person name="Medema M.H."/>
            <person name="Devos D.P."/>
            <person name="Kaster A.-K."/>
            <person name="Ovreas L."/>
            <person name="Rohde M."/>
            <person name="Galperin M.Y."/>
            <person name="Jogler C."/>
        </authorList>
    </citation>
    <scope>NUCLEOTIDE SEQUENCE [LARGE SCALE GENOMIC DNA]</scope>
    <source>
        <strain evidence="1 2">Mal64</strain>
    </source>
</reference>
<dbReference type="EMBL" id="SJPQ01000002">
    <property type="protein sequence ID" value="TWT88354.1"/>
    <property type="molecule type" value="Genomic_DNA"/>
</dbReference>
<dbReference type="Proteomes" id="UP000315440">
    <property type="component" value="Unassembled WGS sequence"/>
</dbReference>
<dbReference type="Gene3D" id="2.130.10.10">
    <property type="entry name" value="YVTN repeat-like/Quinoprotein amine dehydrogenase"/>
    <property type="match status" value="1"/>
</dbReference>
<dbReference type="AlphaFoldDB" id="A0A5C5ZLM1"/>
<gene>
    <name evidence="1" type="ORF">Mal64_18340</name>
</gene>
<proteinExistence type="predicted"/>
<accession>A0A5C5ZLM1</accession>
<evidence type="ECO:0000313" key="1">
    <source>
        <dbReference type="EMBL" id="TWT88354.1"/>
    </source>
</evidence>
<name>A0A5C5ZLM1_9BACT</name>
<comment type="caution">
    <text evidence="1">The sequence shown here is derived from an EMBL/GenBank/DDBJ whole genome shotgun (WGS) entry which is preliminary data.</text>
</comment>
<dbReference type="SUPFAM" id="SSF50998">
    <property type="entry name" value="Quinoprotein alcohol dehydrogenase-like"/>
    <property type="match status" value="1"/>
</dbReference>
<evidence type="ECO:0008006" key="3">
    <source>
        <dbReference type="Google" id="ProtNLM"/>
    </source>
</evidence>
<dbReference type="InterPro" id="IPR015943">
    <property type="entry name" value="WD40/YVTN_repeat-like_dom_sf"/>
</dbReference>